<accession>A0A9W6CVL7</accession>
<evidence type="ECO:0008006" key="3">
    <source>
        <dbReference type="Google" id="ProtNLM"/>
    </source>
</evidence>
<gene>
    <name evidence="1" type="ORF">ARHIZOSPH14_14320</name>
</gene>
<dbReference type="InterPro" id="IPR018757">
    <property type="entry name" value="DUF2316"/>
</dbReference>
<keyword evidence="2" id="KW-1185">Reference proteome</keyword>
<dbReference type="RefSeq" id="WP_281883523.1">
    <property type="nucleotide sequence ID" value="NZ_BSDP01000001.1"/>
</dbReference>
<evidence type="ECO:0000313" key="2">
    <source>
        <dbReference type="Proteomes" id="UP001144396"/>
    </source>
</evidence>
<organism evidence="1 2">
    <name type="scientific">Agromyces rhizosphaerae</name>
    <dbReference type="NCBI Taxonomy" id="88374"/>
    <lineage>
        <taxon>Bacteria</taxon>
        <taxon>Bacillati</taxon>
        <taxon>Actinomycetota</taxon>
        <taxon>Actinomycetes</taxon>
        <taxon>Micrococcales</taxon>
        <taxon>Microbacteriaceae</taxon>
        <taxon>Agromyces</taxon>
    </lineage>
</organism>
<evidence type="ECO:0000313" key="1">
    <source>
        <dbReference type="EMBL" id="GLI27190.1"/>
    </source>
</evidence>
<dbReference type="EMBL" id="BSDP01000001">
    <property type="protein sequence ID" value="GLI27190.1"/>
    <property type="molecule type" value="Genomic_DNA"/>
</dbReference>
<dbReference type="Pfam" id="PF10078">
    <property type="entry name" value="DUF2316"/>
    <property type="match status" value="1"/>
</dbReference>
<sequence>MSLSPEEQRRTSAELHANLDRCGLGPGEIRADLGMSAHQLNETLAVSDDSRPTDVWLVRDYLEKLVVARGGTPVPYTVLTERMRRIAASWYPLRTAPTPVIRSHEADAAGGTRAAALAHSR</sequence>
<comment type="caution">
    <text evidence="1">The sequence shown here is derived from an EMBL/GenBank/DDBJ whole genome shotgun (WGS) entry which is preliminary data.</text>
</comment>
<reference evidence="1" key="1">
    <citation type="submission" date="2022-12" db="EMBL/GenBank/DDBJ databases">
        <title>Reference genome sequencing for broad-spectrum identification of bacterial and archaeal isolates by mass spectrometry.</title>
        <authorList>
            <person name="Sekiguchi Y."/>
            <person name="Tourlousse D.M."/>
        </authorList>
    </citation>
    <scope>NUCLEOTIDE SEQUENCE</scope>
    <source>
        <strain evidence="1">14</strain>
    </source>
</reference>
<protein>
    <recommendedName>
        <fullName evidence="3">DUF2316 family protein</fullName>
    </recommendedName>
</protein>
<name>A0A9W6CVL7_9MICO</name>
<proteinExistence type="predicted"/>
<dbReference type="AlphaFoldDB" id="A0A9W6CVL7"/>
<dbReference type="Proteomes" id="UP001144396">
    <property type="component" value="Unassembled WGS sequence"/>
</dbReference>